<dbReference type="EMBL" id="CP009286">
    <property type="protein sequence ID" value="AIQ65031.1"/>
    <property type="molecule type" value="Genomic_DNA"/>
</dbReference>
<feature type="domain" description="BIG2" evidence="2">
    <location>
        <begin position="390"/>
        <end position="471"/>
    </location>
</feature>
<reference evidence="3 4" key="1">
    <citation type="submission" date="2014-08" db="EMBL/GenBank/DDBJ databases">
        <title>Comparative genomics of the Paenibacillus odorifer group.</title>
        <authorList>
            <person name="den Bakker H.C."/>
            <person name="Tsai Y.-C."/>
            <person name="Martin N."/>
            <person name="Korlach J."/>
            <person name="Wiedmann M."/>
        </authorList>
    </citation>
    <scope>NUCLEOTIDE SEQUENCE [LARGE SCALE GENOMIC DNA]</scope>
    <source>
        <strain evidence="3 4">DSM 14472</strain>
    </source>
</reference>
<dbReference type="Gene3D" id="2.60.40.1080">
    <property type="match status" value="7"/>
</dbReference>
<dbReference type="SMART" id="SM00635">
    <property type="entry name" value="BID_2"/>
    <property type="match status" value="8"/>
</dbReference>
<feature type="domain" description="BIG2" evidence="2">
    <location>
        <begin position="575"/>
        <end position="655"/>
    </location>
</feature>
<dbReference type="STRING" id="169760.PSTEL_19825"/>
<evidence type="ECO:0000313" key="4">
    <source>
        <dbReference type="Proteomes" id="UP000029507"/>
    </source>
</evidence>
<dbReference type="Pfam" id="PF22359">
    <property type="entry name" value="Big-like"/>
    <property type="match status" value="1"/>
</dbReference>
<evidence type="ECO:0000313" key="3">
    <source>
        <dbReference type="EMBL" id="AIQ65031.1"/>
    </source>
</evidence>
<dbReference type="SUPFAM" id="SSF49373">
    <property type="entry name" value="Invasin/intimin cell-adhesion fragments"/>
    <property type="match status" value="4"/>
</dbReference>
<dbReference type="OrthoDB" id="503324at2"/>
<feature type="domain" description="BIG2" evidence="2">
    <location>
        <begin position="217"/>
        <end position="297"/>
    </location>
</feature>
<gene>
    <name evidence="3" type="ORF">PSTEL_19825</name>
</gene>
<feature type="signal peptide" evidence="1">
    <location>
        <begin position="1"/>
        <end position="28"/>
    </location>
</feature>
<feature type="domain" description="BIG2" evidence="2">
    <location>
        <begin position="478"/>
        <end position="571"/>
    </location>
</feature>
<proteinExistence type="predicted"/>
<feature type="domain" description="BIG2" evidence="2">
    <location>
        <begin position="659"/>
        <end position="740"/>
    </location>
</feature>
<feature type="domain" description="BIG2" evidence="2">
    <location>
        <begin position="119"/>
        <end position="205"/>
    </location>
</feature>
<dbReference type="InterPro" id="IPR008964">
    <property type="entry name" value="Invasin/intimin_cell_adhesion"/>
</dbReference>
<sequence length="742" mass="76362">MISNRKMTTLLLVMVLLAAALFPAGAYAATGDVYALDFDSSAKVELTVGQTPKQLKVLASVEGSTSKKDVTAGAVWTSSDTGVATVSSGLVTPKNSGTAMITATYNNTVATIEVSVTYAYKNLTITAPSSGVFKLGDSDDDLLVKATAVGGDAADTVNDVTQDAEWSSSNSQVLTVTKGQLTLVGESSATVTAKYKGLTATFKATVLLPYSALELKDGSGTAVEELEMLVGDSPAAIQAFTKGTEAEDVKNVTDSAEWTSSSPTTATVEKGKITPVGTGKTVITVKYLGVTQTVDVYVRAPYEALLLTPTGDQSLFIGESLGVKAEVRDAINSTLNISNTAVWTSGNKLAATVTAGDTQAAIAAKSAGSAVIKAEYKGVSRELKLTVYPTLSDLSTDSSEVTLYTGETASLPKVNGTKLDGTKLEIGSELEWTSANEDTAMIKDGKIVAGKAGTVVLTGKIKANDAVTSASAIRTKSVSVTVTVKEKVLVLLGPEDKLGAVTGEETQLPTITAVMESGEERDVTSEIEWTVSGTSAVIKQGTSGKILKGLTKGSVTLKGTYSNKTISIPVVVEQKIIKIDVDPATLEMNIKGSKSIKATGYTSAGKTVNLSSTMNWVSSNPTAATVKGTTVKALAEGTTTLTGSYQGIAVSIKISVVPKLTKLTVSEKSLKLAPGGSKTVAVTAEYDTGKTAVVTGAVVWTSSKPSVVSISQNGTITALAKGTASVKGKFGTKTITVSVTVK</sequence>
<feature type="chain" id="PRO_5001846681" description="BIG2 domain-containing protein" evidence="1">
    <location>
        <begin position="29"/>
        <end position="742"/>
    </location>
</feature>
<evidence type="ECO:0000259" key="2">
    <source>
        <dbReference type="SMART" id="SM00635"/>
    </source>
</evidence>
<feature type="domain" description="BIG2" evidence="2">
    <location>
        <begin position="32"/>
        <end position="115"/>
    </location>
</feature>
<feature type="domain" description="BIG2" evidence="2">
    <location>
        <begin position="301"/>
        <end position="386"/>
    </location>
</feature>
<name>A0A089LU26_9BACL</name>
<organism evidence="3 4">
    <name type="scientific">Paenibacillus stellifer</name>
    <dbReference type="NCBI Taxonomy" id="169760"/>
    <lineage>
        <taxon>Bacteria</taxon>
        <taxon>Bacillati</taxon>
        <taxon>Bacillota</taxon>
        <taxon>Bacilli</taxon>
        <taxon>Bacillales</taxon>
        <taxon>Paenibacillaceae</taxon>
        <taxon>Paenibacillus</taxon>
    </lineage>
</organism>
<dbReference type="HOGENOM" id="CLU_375000_0_0_9"/>
<keyword evidence="1" id="KW-0732">Signal</keyword>
<dbReference type="InterPro" id="IPR003343">
    <property type="entry name" value="Big_2"/>
</dbReference>
<dbReference type="AlphaFoldDB" id="A0A089LU26"/>
<accession>A0A089LU26</accession>
<evidence type="ECO:0000256" key="1">
    <source>
        <dbReference type="SAM" id="SignalP"/>
    </source>
</evidence>
<dbReference type="Proteomes" id="UP000029507">
    <property type="component" value="Chromosome"/>
</dbReference>
<dbReference type="InterPro" id="IPR054604">
    <property type="entry name" value="SbsC_Big-like"/>
</dbReference>
<keyword evidence="4" id="KW-1185">Reference proteome</keyword>
<dbReference type="KEGG" id="pste:PSTEL_19825"/>
<protein>
    <recommendedName>
        <fullName evidence="2">BIG2 domain-containing protein</fullName>
    </recommendedName>
</protein>